<dbReference type="InterPro" id="IPR049687">
    <property type="entry name" value="Ion_transpt_RnfG_Methano"/>
</dbReference>
<dbReference type="Pfam" id="PF04205">
    <property type="entry name" value="FMN_bind"/>
    <property type="match status" value="1"/>
</dbReference>
<dbReference type="GO" id="GO:0009055">
    <property type="term" value="F:electron transfer activity"/>
    <property type="evidence" value="ECO:0007669"/>
    <property type="project" value="InterPro"/>
</dbReference>
<accession>A0A4E0Q012</accession>
<dbReference type="AlphaFoldDB" id="A0A4E0Q012"/>
<evidence type="ECO:0000256" key="3">
    <source>
        <dbReference type="ARBA" id="ARBA00022630"/>
    </source>
</evidence>
<organism evidence="9 10">
    <name type="scientific">Methanolobus halotolerans</name>
    <dbReference type="NCBI Taxonomy" id="2052935"/>
    <lineage>
        <taxon>Archaea</taxon>
        <taxon>Methanobacteriati</taxon>
        <taxon>Methanobacteriota</taxon>
        <taxon>Stenosarchaea group</taxon>
        <taxon>Methanomicrobia</taxon>
        <taxon>Methanosarcinales</taxon>
        <taxon>Methanosarcinaceae</taxon>
        <taxon>Methanolobus</taxon>
    </lineage>
</organism>
<comment type="subcellular location">
    <subcellularLocation>
        <location evidence="6">Cell membrane</location>
        <topology evidence="6">Single-pass membrane protein</topology>
    </subcellularLocation>
</comment>
<keyword evidence="6 7" id="KW-1133">Transmembrane helix</keyword>
<keyword evidence="10" id="KW-1185">Reference proteome</keyword>
<keyword evidence="6 7" id="KW-0472">Membrane</keyword>
<proteinExistence type="inferred from homology"/>
<comment type="caution">
    <text evidence="9">The sequence shown here is derived from an EMBL/GenBank/DDBJ whole genome shotgun (WGS) entry which is preliminary data.</text>
</comment>
<dbReference type="HAMAP" id="MF_00479">
    <property type="entry name" value="RsxG_RnfG"/>
    <property type="match status" value="1"/>
</dbReference>
<evidence type="ECO:0000256" key="4">
    <source>
        <dbReference type="ARBA" id="ARBA00022643"/>
    </source>
</evidence>
<comment type="subunit">
    <text evidence="6">The Rnf complex is probably composed of eight subunits, including RnfA, RnfB, RnfC, RnfD, RnfE and RnfG.</text>
</comment>
<feature type="domain" description="FMN-binding" evidence="8">
    <location>
        <begin position="99"/>
        <end position="185"/>
    </location>
</feature>
<keyword evidence="1 6" id="KW-0813">Transport</keyword>
<evidence type="ECO:0000313" key="9">
    <source>
        <dbReference type="EMBL" id="TGC09662.1"/>
    </source>
</evidence>
<evidence type="ECO:0000259" key="8">
    <source>
        <dbReference type="SMART" id="SM00900"/>
    </source>
</evidence>
<feature type="transmembrane region" description="Helical" evidence="7">
    <location>
        <begin position="12"/>
        <end position="31"/>
    </location>
</feature>
<keyword evidence="6" id="KW-1003">Cell membrane</keyword>
<evidence type="ECO:0000256" key="5">
    <source>
        <dbReference type="ARBA" id="ARBA00022982"/>
    </source>
</evidence>
<evidence type="ECO:0000256" key="2">
    <source>
        <dbReference type="ARBA" id="ARBA00022553"/>
    </source>
</evidence>
<keyword evidence="6" id="KW-1278">Translocase</keyword>
<keyword evidence="3 6" id="KW-0285">Flavoprotein</keyword>
<dbReference type="EMBL" id="PGGK01000004">
    <property type="protein sequence ID" value="TGC09662.1"/>
    <property type="molecule type" value="Genomic_DNA"/>
</dbReference>
<dbReference type="InterPro" id="IPR007329">
    <property type="entry name" value="FMN-bd"/>
</dbReference>
<dbReference type="Proteomes" id="UP000297295">
    <property type="component" value="Unassembled WGS sequence"/>
</dbReference>
<dbReference type="SMART" id="SM00900">
    <property type="entry name" value="FMN_bind"/>
    <property type="match status" value="1"/>
</dbReference>
<dbReference type="RefSeq" id="WP_135389174.1">
    <property type="nucleotide sequence ID" value="NZ_PGGK01000004.1"/>
</dbReference>
<keyword evidence="5 6" id="KW-0249">Electron transport</keyword>
<dbReference type="GO" id="GO:0010181">
    <property type="term" value="F:FMN binding"/>
    <property type="evidence" value="ECO:0007669"/>
    <property type="project" value="InterPro"/>
</dbReference>
<dbReference type="NCBIfam" id="NF041840">
    <property type="entry name" value="rnfG_Methano"/>
    <property type="match status" value="1"/>
</dbReference>
<protein>
    <recommendedName>
        <fullName evidence="6">Ion-translocating oxidoreductase complex subunit G</fullName>
        <ecNumber evidence="6">7.-.-.-</ecNumber>
    </recommendedName>
    <alternativeName>
        <fullName evidence="6">Rnf electron transport complex subunit G</fullName>
    </alternativeName>
</protein>
<dbReference type="EC" id="7.-.-.-" evidence="6"/>
<dbReference type="PANTHER" id="PTHR36118">
    <property type="entry name" value="ION-TRANSLOCATING OXIDOREDUCTASE COMPLEX SUBUNIT G"/>
    <property type="match status" value="1"/>
</dbReference>
<feature type="modified residue" description="FMN phosphoryl threonine" evidence="6">
    <location>
        <position position="168"/>
    </location>
</feature>
<reference evidence="9 10" key="1">
    <citation type="submission" date="2017-11" db="EMBL/GenBank/DDBJ databases">
        <title>Isolation and Characterization of Methanogenic Archaea from Saline Meromictic Lake at Siberia.</title>
        <authorList>
            <person name="Shen Y."/>
            <person name="Huang H.-H."/>
            <person name="Lai M.-C."/>
            <person name="Chen S.-C."/>
        </authorList>
    </citation>
    <scope>NUCLEOTIDE SEQUENCE [LARGE SCALE GENOMIC DNA]</scope>
    <source>
        <strain evidence="9 10">SY-01</strain>
    </source>
</reference>
<dbReference type="GO" id="GO:0005886">
    <property type="term" value="C:plasma membrane"/>
    <property type="evidence" value="ECO:0007669"/>
    <property type="project" value="UniProtKB-SubCell"/>
</dbReference>
<dbReference type="OrthoDB" id="125674at2157"/>
<comment type="cofactor">
    <cofactor evidence="6">
        <name>FMN</name>
        <dbReference type="ChEBI" id="CHEBI:58210"/>
    </cofactor>
</comment>
<dbReference type="PANTHER" id="PTHR36118:SF1">
    <property type="entry name" value="ION-TRANSLOCATING OXIDOREDUCTASE COMPLEX SUBUNIT G"/>
    <property type="match status" value="1"/>
</dbReference>
<dbReference type="PIRSF" id="PIRSF006091">
    <property type="entry name" value="E_trnsport_RnfG"/>
    <property type="match status" value="1"/>
</dbReference>
<keyword evidence="2 6" id="KW-0597">Phosphoprotein</keyword>
<evidence type="ECO:0000256" key="7">
    <source>
        <dbReference type="SAM" id="Phobius"/>
    </source>
</evidence>
<evidence type="ECO:0000313" key="10">
    <source>
        <dbReference type="Proteomes" id="UP000297295"/>
    </source>
</evidence>
<sequence length="190" mass="20423">MTDSNRTTAIVIGKLVIISVIAALLLGITYIPTQEQLEKNIQAAQEEILQELIPDAQEFEPVEGTQAVGEDGQRDILYYRALDESGNVVAYAFFHEQTGYGGPIMVAGAVDSSFSNVLGMDIIRHEETPGLGAKITTNDFRSQFQGVPVSELDLSRDGGSIDAITGATVSSRAVVNAMDSKIEEIEDTEA</sequence>
<name>A0A4E0Q012_9EURY</name>
<comment type="function">
    <text evidence="6">Part of a membrane-bound complex that couples electron transfer with translocation of ions across the membrane.</text>
</comment>
<keyword evidence="6 7" id="KW-0812">Transmembrane</keyword>
<evidence type="ECO:0000256" key="6">
    <source>
        <dbReference type="HAMAP-Rule" id="MF_00479"/>
    </source>
</evidence>
<keyword evidence="4 6" id="KW-0288">FMN</keyword>
<evidence type="ECO:0000256" key="1">
    <source>
        <dbReference type="ARBA" id="ARBA00022448"/>
    </source>
</evidence>
<dbReference type="NCBIfam" id="TIGR01947">
    <property type="entry name" value="rnfG"/>
    <property type="match status" value="1"/>
</dbReference>
<dbReference type="InterPro" id="IPR010209">
    <property type="entry name" value="Ion_transpt_RnfG/RsxG"/>
</dbReference>
<dbReference type="GO" id="GO:0022900">
    <property type="term" value="P:electron transport chain"/>
    <property type="evidence" value="ECO:0007669"/>
    <property type="project" value="UniProtKB-UniRule"/>
</dbReference>
<gene>
    <name evidence="6" type="primary">rnfG</name>
    <name evidence="9" type="ORF">CUN85_04665</name>
</gene>
<comment type="similarity">
    <text evidence="6">Belongs to the RnfG family.</text>
</comment>